<sequence length="60" mass="6217">MRGPDRSDCASPAAVGRWQWAVGLVGLAGQGLAGERRRRGVGRWQWAVGMVGLAGQGLAG</sequence>
<proteinExistence type="predicted"/>
<gene>
    <name evidence="1" type="ORF">EDD80_1141</name>
</gene>
<organism evidence="1 2">
    <name type="scientific">Anseongella ginsenosidimutans</name>
    <dbReference type="NCBI Taxonomy" id="496056"/>
    <lineage>
        <taxon>Bacteria</taxon>
        <taxon>Pseudomonadati</taxon>
        <taxon>Bacteroidota</taxon>
        <taxon>Sphingobacteriia</taxon>
        <taxon>Sphingobacteriales</taxon>
        <taxon>Sphingobacteriaceae</taxon>
        <taxon>Anseongella</taxon>
    </lineage>
</organism>
<dbReference type="Proteomes" id="UP000295807">
    <property type="component" value="Unassembled WGS sequence"/>
</dbReference>
<accession>A0A4R3KMP0</accession>
<protein>
    <submittedName>
        <fullName evidence="1">Uncharacterized protein</fullName>
    </submittedName>
</protein>
<reference evidence="1 2" key="1">
    <citation type="submission" date="2019-03" db="EMBL/GenBank/DDBJ databases">
        <title>Genomic Encyclopedia of Type Strains, Phase IV (KMG-IV): sequencing the most valuable type-strain genomes for metagenomic binning, comparative biology and taxonomic classification.</title>
        <authorList>
            <person name="Goeker M."/>
        </authorList>
    </citation>
    <scope>NUCLEOTIDE SEQUENCE [LARGE SCALE GENOMIC DNA]</scope>
    <source>
        <strain evidence="1 2">DSM 21100</strain>
    </source>
</reference>
<evidence type="ECO:0000313" key="2">
    <source>
        <dbReference type="Proteomes" id="UP000295807"/>
    </source>
</evidence>
<keyword evidence="2" id="KW-1185">Reference proteome</keyword>
<dbReference type="AlphaFoldDB" id="A0A4R3KMP0"/>
<comment type="caution">
    <text evidence="1">The sequence shown here is derived from an EMBL/GenBank/DDBJ whole genome shotgun (WGS) entry which is preliminary data.</text>
</comment>
<name>A0A4R3KMP0_9SPHI</name>
<evidence type="ECO:0000313" key="1">
    <source>
        <dbReference type="EMBL" id="TCS85131.1"/>
    </source>
</evidence>
<dbReference type="EMBL" id="SMAD01000014">
    <property type="protein sequence ID" value="TCS85131.1"/>
    <property type="molecule type" value="Genomic_DNA"/>
</dbReference>